<dbReference type="HOGENOM" id="CLU_045966_1_1_11"/>
<protein>
    <submittedName>
        <fullName evidence="4">Virulence factor Mce family protein</fullName>
    </submittedName>
</protein>
<organism evidence="4 5">
    <name type="scientific">Aeromicrobium marinum DSM 15272</name>
    <dbReference type="NCBI Taxonomy" id="585531"/>
    <lineage>
        <taxon>Bacteria</taxon>
        <taxon>Bacillati</taxon>
        <taxon>Actinomycetota</taxon>
        <taxon>Actinomycetes</taxon>
        <taxon>Propionibacteriales</taxon>
        <taxon>Nocardioidaceae</taxon>
        <taxon>Aeromicrobium</taxon>
    </lineage>
</organism>
<evidence type="ECO:0000256" key="1">
    <source>
        <dbReference type="SAM" id="MobiDB-lite"/>
    </source>
</evidence>
<feature type="compositionally biased region" description="Low complexity" evidence="1">
    <location>
        <begin position="377"/>
        <end position="387"/>
    </location>
</feature>
<dbReference type="PANTHER" id="PTHR33371:SF15">
    <property type="entry name" value="LIPOPROTEIN LPRN"/>
    <property type="match status" value="1"/>
</dbReference>
<evidence type="ECO:0000256" key="2">
    <source>
        <dbReference type="SAM" id="SignalP"/>
    </source>
</evidence>
<dbReference type="InterPro" id="IPR003399">
    <property type="entry name" value="Mce/MlaD"/>
</dbReference>
<feature type="region of interest" description="Disordered" evidence="1">
    <location>
        <begin position="358"/>
        <end position="387"/>
    </location>
</feature>
<dbReference type="RefSeq" id="WP_007079114.1">
    <property type="nucleotide sequence ID" value="NZ_CM001024.1"/>
</dbReference>
<comment type="caution">
    <text evidence="4">The sequence shown here is derived from an EMBL/GenBank/DDBJ whole genome shotgun (WGS) entry which is preliminary data.</text>
</comment>
<accession>E2S875</accession>
<name>E2S875_9ACTN</name>
<dbReference type="Pfam" id="PF02470">
    <property type="entry name" value="MlaD"/>
    <property type="match status" value="1"/>
</dbReference>
<evidence type="ECO:0000313" key="4">
    <source>
        <dbReference type="EMBL" id="EFQ84380.1"/>
    </source>
</evidence>
<dbReference type="GO" id="GO:0005576">
    <property type="term" value="C:extracellular region"/>
    <property type="evidence" value="ECO:0007669"/>
    <property type="project" value="TreeGrafter"/>
</dbReference>
<dbReference type="EMBL" id="ACLF03000002">
    <property type="protein sequence ID" value="EFQ84380.1"/>
    <property type="molecule type" value="Genomic_DNA"/>
</dbReference>
<dbReference type="AlphaFoldDB" id="E2S875"/>
<feature type="chain" id="PRO_5003164149" evidence="2">
    <location>
        <begin position="22"/>
        <end position="398"/>
    </location>
</feature>
<keyword evidence="5" id="KW-1185">Reference proteome</keyword>
<dbReference type="InterPro" id="IPR052336">
    <property type="entry name" value="MlaD_Phospholipid_Transporter"/>
</dbReference>
<sequence length="398" mass="41106">MRMPTSLVAVVAIMLTGGCLAHPNEMALPGQVALGDDGYTVNASFASVDNLVPNSAVQRDDVVIGTVTAIEVEGWDAVVTMRLLDDVKLPENVSFTVGQKTLLGAQFVDVVDPTEPVGTLADGATVDQEVTGLYPATEDILAAVSLLLNNGGLSQLSTITTELNTTLADRVPQARDAVTRLNDLTTTLDNRRGEIVATLESLNSLAGQVAEQRDTVTAAIGSISPGLQALENQRTDLVSAATALGQFSSVTNQLINTSQEALLANLGALEPLLADLQASGNALPRSLDLLLTVPFPVSTTQNALKGDYANLFITLDASIPALASAFFGPTLNPPSDINPASASPDAEVAQALDGLLQRLTTPGAPAPPQSAAPEPSPSTTSPPTQAPCNLLSQLLGMC</sequence>
<dbReference type="InterPro" id="IPR005693">
    <property type="entry name" value="Mce"/>
</dbReference>
<feature type="domain" description="Mce/MlaD" evidence="3">
    <location>
        <begin position="37"/>
        <end position="111"/>
    </location>
</feature>
<gene>
    <name evidence="4" type="ORF">HMPREF0063_10232</name>
</gene>
<dbReference type="PANTHER" id="PTHR33371">
    <property type="entry name" value="INTERMEMBRANE PHOSPHOLIPID TRANSPORT SYSTEM BINDING PROTEIN MLAD-RELATED"/>
    <property type="match status" value="1"/>
</dbReference>
<reference evidence="4" key="1">
    <citation type="submission" date="2010-08" db="EMBL/GenBank/DDBJ databases">
        <authorList>
            <person name="Muzny D."/>
            <person name="Qin X."/>
            <person name="Buhay C."/>
            <person name="Dugan-Rocha S."/>
            <person name="Ding Y."/>
            <person name="Chen G."/>
            <person name="Hawes A."/>
            <person name="Holder M."/>
            <person name="Jhangiani S."/>
            <person name="Johnson A."/>
            <person name="Khan Z."/>
            <person name="Li Z."/>
            <person name="Liu W."/>
            <person name="Liu X."/>
            <person name="Perez L."/>
            <person name="Shen H."/>
            <person name="Wang Q."/>
            <person name="Watt J."/>
            <person name="Xi L."/>
            <person name="Xin Y."/>
            <person name="Zhou J."/>
            <person name="Deng J."/>
            <person name="Jiang H."/>
            <person name="Liu Y."/>
            <person name="Qu J."/>
            <person name="Song X.-Z."/>
            <person name="Zhang L."/>
            <person name="Villasana D."/>
            <person name="Johnson A."/>
            <person name="Liu J."/>
            <person name="Liyanage D."/>
            <person name="Lorensuhewa L."/>
            <person name="Robinson T."/>
            <person name="Song A."/>
            <person name="Song B.-B."/>
            <person name="Dinh H."/>
            <person name="Thornton R."/>
            <person name="Coyle M."/>
            <person name="Francisco L."/>
            <person name="Jackson L."/>
            <person name="Javaid M."/>
            <person name="Korchina V."/>
            <person name="Kovar C."/>
            <person name="Mata R."/>
            <person name="Mathew T."/>
            <person name="Ngo R."/>
            <person name="Nguyen L."/>
            <person name="Nguyen N."/>
            <person name="Okwuonu G."/>
            <person name="Ongeri F."/>
            <person name="Pham C."/>
            <person name="Simmons D."/>
            <person name="Wilczek-Boney K."/>
            <person name="Hale W."/>
            <person name="Jakkamsetti A."/>
            <person name="Pham P."/>
            <person name="Ruth R."/>
            <person name="San Lucas F."/>
            <person name="Warren J."/>
            <person name="Zhang J."/>
            <person name="Zhao Z."/>
            <person name="Zhou C."/>
            <person name="Zhu D."/>
            <person name="Lee S."/>
            <person name="Bess C."/>
            <person name="Blankenburg K."/>
            <person name="Forbes L."/>
            <person name="Fu Q."/>
            <person name="Gubbala S."/>
            <person name="Hirani K."/>
            <person name="Jayaseelan J.C."/>
            <person name="Lara F."/>
            <person name="Munidasa M."/>
            <person name="Palculict T."/>
            <person name="Patil S."/>
            <person name="Pu L.-L."/>
            <person name="Saada N."/>
            <person name="Tang L."/>
            <person name="Weissenberger G."/>
            <person name="Zhu Y."/>
            <person name="Hemphill L."/>
            <person name="Shang Y."/>
            <person name="Youmans B."/>
            <person name="Ayvaz T."/>
            <person name="Ross M."/>
            <person name="Santibanez J."/>
            <person name="Aqrawi P."/>
            <person name="Gross S."/>
            <person name="Joshi V."/>
            <person name="Fowler G."/>
            <person name="Nazareth L."/>
            <person name="Reid J."/>
            <person name="Worley K."/>
            <person name="Petrosino J."/>
            <person name="Highlander S."/>
            <person name="Gibbs R."/>
        </authorList>
    </citation>
    <scope>NUCLEOTIDE SEQUENCE [LARGE SCALE GENOMIC DNA]</scope>
    <source>
        <strain evidence="4">DSM 15272</strain>
    </source>
</reference>
<proteinExistence type="predicted"/>
<dbReference type="Proteomes" id="UP000003111">
    <property type="component" value="Unassembled WGS sequence"/>
</dbReference>
<dbReference type="PROSITE" id="PS51257">
    <property type="entry name" value="PROKAR_LIPOPROTEIN"/>
    <property type="match status" value="1"/>
</dbReference>
<feature type="compositionally biased region" description="Pro residues" evidence="1">
    <location>
        <begin position="364"/>
        <end position="376"/>
    </location>
</feature>
<evidence type="ECO:0000259" key="3">
    <source>
        <dbReference type="Pfam" id="PF02470"/>
    </source>
</evidence>
<evidence type="ECO:0000313" key="5">
    <source>
        <dbReference type="Proteomes" id="UP000003111"/>
    </source>
</evidence>
<keyword evidence="2" id="KW-0732">Signal</keyword>
<feature type="signal peptide" evidence="2">
    <location>
        <begin position="1"/>
        <end position="21"/>
    </location>
</feature>
<dbReference type="eggNOG" id="COG1463">
    <property type="taxonomic scope" value="Bacteria"/>
</dbReference>
<dbReference type="STRING" id="585531.HMPREF0063_10232"/>
<dbReference type="NCBIfam" id="TIGR00996">
    <property type="entry name" value="Mtu_fam_mce"/>
    <property type="match status" value="1"/>
</dbReference>